<dbReference type="GO" id="GO:0016471">
    <property type="term" value="C:vacuolar proton-transporting V-type ATPase complex"/>
    <property type="evidence" value="ECO:0007669"/>
    <property type="project" value="TreeGrafter"/>
</dbReference>
<dbReference type="GO" id="GO:0051117">
    <property type="term" value="F:ATPase binding"/>
    <property type="evidence" value="ECO:0007669"/>
    <property type="project" value="TreeGrafter"/>
</dbReference>
<evidence type="ECO:0000256" key="5">
    <source>
        <dbReference type="ARBA" id="ARBA00022989"/>
    </source>
</evidence>
<dbReference type="eggNOG" id="KOG2189">
    <property type="taxonomic scope" value="Eukaryota"/>
</dbReference>
<evidence type="ECO:0000256" key="8">
    <source>
        <dbReference type="RuleBase" id="RU361189"/>
    </source>
</evidence>
<dbReference type="PANTHER" id="PTHR11629">
    <property type="entry name" value="VACUOLAR PROTON ATPASES"/>
    <property type="match status" value="1"/>
</dbReference>
<evidence type="ECO:0000256" key="2">
    <source>
        <dbReference type="ARBA" id="ARBA00009904"/>
    </source>
</evidence>
<comment type="function">
    <text evidence="8">Essential component of the vacuolar proton pump (V-ATPase), a multimeric enzyme that catalyzes the translocation of protons across the membranes. Required for assembly and activity of the V-ATPase.</text>
</comment>
<dbReference type="Proteomes" id="UP000008744">
    <property type="component" value="Unassembled WGS sequence"/>
</dbReference>
<keyword evidence="5 8" id="KW-1133">Transmembrane helix</keyword>
<dbReference type="PANTHER" id="PTHR11629:SF61">
    <property type="entry name" value="V-TYPE PROTON ATPASE SUBUNIT A"/>
    <property type="match status" value="1"/>
</dbReference>
<dbReference type="GO" id="GO:0033179">
    <property type="term" value="C:proton-transporting V-type ATPase, V0 domain"/>
    <property type="evidence" value="ECO:0007669"/>
    <property type="project" value="InterPro"/>
</dbReference>
<dbReference type="Pfam" id="PF01496">
    <property type="entry name" value="V_ATPase_I"/>
    <property type="match status" value="1"/>
</dbReference>
<comment type="caution">
    <text evidence="8">Lacks conserved residue(s) required for the propagation of feature annotation.</text>
</comment>
<keyword evidence="8" id="KW-0375">Hydrogen ion transport</keyword>
<organism evidence="10">
    <name type="scientific">Drosophila persimilis</name>
    <name type="common">Fruit fly</name>
    <dbReference type="NCBI Taxonomy" id="7234"/>
    <lineage>
        <taxon>Eukaryota</taxon>
        <taxon>Metazoa</taxon>
        <taxon>Ecdysozoa</taxon>
        <taxon>Arthropoda</taxon>
        <taxon>Hexapoda</taxon>
        <taxon>Insecta</taxon>
        <taxon>Pterygota</taxon>
        <taxon>Neoptera</taxon>
        <taxon>Endopterygota</taxon>
        <taxon>Diptera</taxon>
        <taxon>Brachycera</taxon>
        <taxon>Muscomorpha</taxon>
        <taxon>Ephydroidea</taxon>
        <taxon>Drosophilidae</taxon>
        <taxon>Drosophila</taxon>
        <taxon>Sophophora</taxon>
    </lineage>
</organism>
<keyword evidence="4 8" id="KW-0812">Transmembrane</keyword>
<sequence>MPEWWSFGSQETDSIFRSEKMCLVQIFLQPEAAYDIISVLGEVGCVRFRDINGSVPVQQKKFIAEVRRCDELERKIRYVTVELEKDGHKAIDLIEDLPWESVPAAYDLWHNFVHFKNYSDILLQFVPQVLFLMFGYMCFMIF</sequence>
<comment type="similarity">
    <text evidence="2 8">Belongs to the V-ATPase 116 kDa subunit family.</text>
</comment>
<comment type="subcellular location">
    <subcellularLocation>
        <location evidence="1">Membrane</location>
        <topology evidence="1">Multi-pass membrane protein</topology>
    </subcellularLocation>
</comment>
<evidence type="ECO:0000256" key="1">
    <source>
        <dbReference type="ARBA" id="ARBA00004141"/>
    </source>
</evidence>
<evidence type="ECO:0000256" key="4">
    <source>
        <dbReference type="ARBA" id="ARBA00022692"/>
    </source>
</evidence>
<evidence type="ECO:0000256" key="7">
    <source>
        <dbReference type="ARBA" id="ARBA00023136"/>
    </source>
</evidence>
<dbReference type="HOGENOM" id="CLU_1817791_0_0_1"/>
<proteinExistence type="inferred from homology"/>
<dbReference type="GO" id="GO:0046961">
    <property type="term" value="F:proton-transporting ATPase activity, rotational mechanism"/>
    <property type="evidence" value="ECO:0007669"/>
    <property type="project" value="InterPro"/>
</dbReference>
<dbReference type="InterPro" id="IPR002490">
    <property type="entry name" value="V-ATPase_116kDa_su"/>
</dbReference>
<keyword evidence="6 8" id="KW-0406">Ion transport</keyword>
<keyword evidence="3 8" id="KW-0813">Transport</keyword>
<gene>
    <name evidence="9" type="primary">Dper\GL23190</name>
    <name evidence="9" type="ORF">Dper_GL23190</name>
</gene>
<keyword evidence="10" id="KW-1185">Reference proteome</keyword>
<evidence type="ECO:0000313" key="9">
    <source>
        <dbReference type="EMBL" id="EDW24802.1"/>
    </source>
</evidence>
<dbReference type="AlphaFoldDB" id="B4G5D6"/>
<dbReference type="EMBL" id="CH479179">
    <property type="protein sequence ID" value="EDW24802.1"/>
    <property type="molecule type" value="Genomic_DNA"/>
</dbReference>
<dbReference type="SMR" id="B4G5D6"/>
<dbReference type="GO" id="GO:0005886">
    <property type="term" value="C:plasma membrane"/>
    <property type="evidence" value="ECO:0007669"/>
    <property type="project" value="TreeGrafter"/>
</dbReference>
<dbReference type="OrthoDB" id="10264220at2759"/>
<dbReference type="PhylomeDB" id="B4G5D6"/>
<reference evidence="9 10" key="1">
    <citation type="journal article" date="2007" name="Nature">
        <title>Evolution of genes and genomes on the Drosophila phylogeny.</title>
        <authorList>
            <consortium name="Drosophila 12 Genomes Consortium"/>
            <person name="Clark A.G."/>
            <person name="Eisen M.B."/>
            <person name="Smith D.R."/>
            <person name="Bergman C.M."/>
            <person name="Oliver B."/>
            <person name="Markow T.A."/>
            <person name="Kaufman T.C."/>
            <person name="Kellis M."/>
            <person name="Gelbart W."/>
            <person name="Iyer V.N."/>
            <person name="Pollard D.A."/>
            <person name="Sackton T.B."/>
            <person name="Larracuente A.M."/>
            <person name="Singh N.D."/>
            <person name="Abad J.P."/>
            <person name="Abt D.N."/>
            <person name="Adryan B."/>
            <person name="Aguade M."/>
            <person name="Akashi H."/>
            <person name="Anderson W.W."/>
            <person name="Aquadro C.F."/>
            <person name="Ardell D.H."/>
            <person name="Arguello R."/>
            <person name="Artieri C.G."/>
            <person name="Barbash D.A."/>
            <person name="Barker D."/>
            <person name="Barsanti P."/>
            <person name="Batterham P."/>
            <person name="Batzoglou S."/>
            <person name="Begun D."/>
            <person name="Bhutkar A."/>
            <person name="Blanco E."/>
            <person name="Bosak S.A."/>
            <person name="Bradley R.K."/>
            <person name="Brand A.D."/>
            <person name="Brent M.R."/>
            <person name="Brooks A.N."/>
            <person name="Brown R.H."/>
            <person name="Butlin R.K."/>
            <person name="Caggese C."/>
            <person name="Calvi B.R."/>
            <person name="Bernardo de Carvalho A."/>
            <person name="Caspi A."/>
            <person name="Castrezana S."/>
            <person name="Celniker S.E."/>
            <person name="Chang J.L."/>
            <person name="Chapple C."/>
            <person name="Chatterji S."/>
            <person name="Chinwalla A."/>
            <person name="Civetta A."/>
            <person name="Clifton S.W."/>
            <person name="Comeron J.M."/>
            <person name="Costello J.C."/>
            <person name="Coyne J.A."/>
            <person name="Daub J."/>
            <person name="David R.G."/>
            <person name="Delcher A.L."/>
            <person name="Delehaunty K."/>
            <person name="Do C.B."/>
            <person name="Ebling H."/>
            <person name="Edwards K."/>
            <person name="Eickbush T."/>
            <person name="Evans J.D."/>
            <person name="Filipski A."/>
            <person name="Findeiss S."/>
            <person name="Freyhult E."/>
            <person name="Fulton L."/>
            <person name="Fulton R."/>
            <person name="Garcia A.C."/>
            <person name="Gardiner A."/>
            <person name="Garfield D.A."/>
            <person name="Garvin B.E."/>
            <person name="Gibson G."/>
            <person name="Gilbert D."/>
            <person name="Gnerre S."/>
            <person name="Godfrey J."/>
            <person name="Good R."/>
            <person name="Gotea V."/>
            <person name="Gravely B."/>
            <person name="Greenberg A.J."/>
            <person name="Griffiths-Jones S."/>
            <person name="Gross S."/>
            <person name="Guigo R."/>
            <person name="Gustafson E.A."/>
            <person name="Haerty W."/>
            <person name="Hahn M.W."/>
            <person name="Halligan D.L."/>
            <person name="Halpern A.L."/>
            <person name="Halter G.M."/>
            <person name="Han M.V."/>
            <person name="Heger A."/>
            <person name="Hillier L."/>
            <person name="Hinrichs A.S."/>
            <person name="Holmes I."/>
            <person name="Hoskins R.A."/>
            <person name="Hubisz M.J."/>
            <person name="Hultmark D."/>
            <person name="Huntley M.A."/>
            <person name="Jaffe D.B."/>
            <person name="Jagadeeshan S."/>
            <person name="Jeck W.R."/>
            <person name="Johnson J."/>
            <person name="Jones C.D."/>
            <person name="Jordan W.C."/>
            <person name="Karpen G.H."/>
            <person name="Kataoka E."/>
            <person name="Keightley P.D."/>
            <person name="Kheradpour P."/>
            <person name="Kirkness E.F."/>
            <person name="Koerich L.B."/>
            <person name="Kristiansen K."/>
            <person name="Kudrna D."/>
            <person name="Kulathinal R.J."/>
            <person name="Kumar S."/>
            <person name="Kwok R."/>
            <person name="Lander E."/>
            <person name="Langley C.H."/>
            <person name="Lapoint R."/>
            <person name="Lazzaro B.P."/>
            <person name="Lee S.J."/>
            <person name="Levesque L."/>
            <person name="Li R."/>
            <person name="Lin C.F."/>
            <person name="Lin M.F."/>
            <person name="Lindblad-Toh K."/>
            <person name="Llopart A."/>
            <person name="Long M."/>
            <person name="Low L."/>
            <person name="Lozovsky E."/>
            <person name="Lu J."/>
            <person name="Luo M."/>
            <person name="Machado C.A."/>
            <person name="Makalowski W."/>
            <person name="Marzo M."/>
            <person name="Matsuda M."/>
            <person name="Matzkin L."/>
            <person name="McAllister B."/>
            <person name="McBride C.S."/>
            <person name="McKernan B."/>
            <person name="McKernan K."/>
            <person name="Mendez-Lago M."/>
            <person name="Minx P."/>
            <person name="Mollenhauer M.U."/>
            <person name="Montooth K."/>
            <person name="Mount S.M."/>
            <person name="Mu X."/>
            <person name="Myers E."/>
            <person name="Negre B."/>
            <person name="Newfeld S."/>
            <person name="Nielsen R."/>
            <person name="Noor M.A."/>
            <person name="O'Grady P."/>
            <person name="Pachter L."/>
            <person name="Papaceit M."/>
            <person name="Parisi M.J."/>
            <person name="Parisi M."/>
            <person name="Parts L."/>
            <person name="Pedersen J.S."/>
            <person name="Pesole G."/>
            <person name="Phillippy A.M."/>
            <person name="Ponting C.P."/>
            <person name="Pop M."/>
            <person name="Porcelli D."/>
            <person name="Powell J.R."/>
            <person name="Prohaska S."/>
            <person name="Pruitt K."/>
            <person name="Puig M."/>
            <person name="Quesneville H."/>
            <person name="Ram K.R."/>
            <person name="Rand D."/>
            <person name="Rasmussen M.D."/>
            <person name="Reed L.K."/>
            <person name="Reenan R."/>
            <person name="Reily A."/>
            <person name="Remington K.A."/>
            <person name="Rieger T.T."/>
            <person name="Ritchie M.G."/>
            <person name="Robin C."/>
            <person name="Rogers Y.H."/>
            <person name="Rohde C."/>
            <person name="Rozas J."/>
            <person name="Rubenfield M.J."/>
            <person name="Ruiz A."/>
            <person name="Russo S."/>
            <person name="Salzberg S.L."/>
            <person name="Sanchez-Gracia A."/>
            <person name="Saranga D.J."/>
            <person name="Sato H."/>
            <person name="Schaeffer S.W."/>
            <person name="Schatz M.C."/>
            <person name="Schlenke T."/>
            <person name="Schwartz R."/>
            <person name="Segarra C."/>
            <person name="Singh R.S."/>
            <person name="Sirot L."/>
            <person name="Sirota M."/>
            <person name="Sisneros N.B."/>
            <person name="Smith C.D."/>
            <person name="Smith T.F."/>
            <person name="Spieth J."/>
            <person name="Stage D.E."/>
            <person name="Stark A."/>
            <person name="Stephan W."/>
            <person name="Strausberg R.L."/>
            <person name="Strempel S."/>
            <person name="Sturgill D."/>
            <person name="Sutton G."/>
            <person name="Sutton G.G."/>
            <person name="Tao W."/>
            <person name="Teichmann S."/>
            <person name="Tobari Y.N."/>
            <person name="Tomimura Y."/>
            <person name="Tsolas J.M."/>
            <person name="Valente V.L."/>
            <person name="Venter E."/>
            <person name="Venter J.C."/>
            <person name="Vicario S."/>
            <person name="Vieira F.G."/>
            <person name="Vilella A.J."/>
            <person name="Villasante A."/>
            <person name="Walenz B."/>
            <person name="Wang J."/>
            <person name="Wasserman M."/>
            <person name="Watts T."/>
            <person name="Wilson D."/>
            <person name="Wilson R.K."/>
            <person name="Wing R.A."/>
            <person name="Wolfner M.F."/>
            <person name="Wong A."/>
            <person name="Wong G.K."/>
            <person name="Wu C.I."/>
            <person name="Wu G."/>
            <person name="Yamamoto D."/>
            <person name="Yang H.P."/>
            <person name="Yang S.P."/>
            <person name="Yorke J.A."/>
            <person name="Yoshida K."/>
            <person name="Zdobnov E."/>
            <person name="Zhang P."/>
            <person name="Zhang Y."/>
            <person name="Zimin A.V."/>
            <person name="Baldwin J."/>
            <person name="Abdouelleil A."/>
            <person name="Abdulkadir J."/>
            <person name="Abebe A."/>
            <person name="Abera B."/>
            <person name="Abreu J."/>
            <person name="Acer S.C."/>
            <person name="Aftuck L."/>
            <person name="Alexander A."/>
            <person name="An P."/>
            <person name="Anderson E."/>
            <person name="Anderson S."/>
            <person name="Arachi H."/>
            <person name="Azer M."/>
            <person name="Bachantsang P."/>
            <person name="Barry A."/>
            <person name="Bayul T."/>
            <person name="Berlin A."/>
            <person name="Bessette D."/>
            <person name="Bloom T."/>
            <person name="Blye J."/>
            <person name="Boguslavskiy L."/>
            <person name="Bonnet C."/>
            <person name="Boukhgalter B."/>
            <person name="Bourzgui I."/>
            <person name="Brown A."/>
            <person name="Cahill P."/>
            <person name="Channer S."/>
            <person name="Cheshatsang Y."/>
            <person name="Chuda L."/>
            <person name="Citroen M."/>
            <person name="Collymore A."/>
            <person name="Cooke P."/>
            <person name="Costello M."/>
            <person name="D'Aco K."/>
            <person name="Daza R."/>
            <person name="De Haan G."/>
            <person name="DeGray S."/>
            <person name="DeMaso C."/>
            <person name="Dhargay N."/>
            <person name="Dooley K."/>
            <person name="Dooley E."/>
            <person name="Doricent M."/>
            <person name="Dorje P."/>
            <person name="Dorjee K."/>
            <person name="Dupes A."/>
            <person name="Elong R."/>
            <person name="Falk J."/>
            <person name="Farina A."/>
            <person name="Faro S."/>
            <person name="Ferguson D."/>
            <person name="Fisher S."/>
            <person name="Foley C.D."/>
            <person name="Franke A."/>
            <person name="Friedrich D."/>
            <person name="Gadbois L."/>
            <person name="Gearin G."/>
            <person name="Gearin C.R."/>
            <person name="Giannoukos G."/>
            <person name="Goode T."/>
            <person name="Graham J."/>
            <person name="Grandbois E."/>
            <person name="Grewal S."/>
            <person name="Gyaltsen K."/>
            <person name="Hafez N."/>
            <person name="Hagos B."/>
            <person name="Hall J."/>
            <person name="Henson C."/>
            <person name="Hollinger A."/>
            <person name="Honan T."/>
            <person name="Huard M.D."/>
            <person name="Hughes L."/>
            <person name="Hurhula B."/>
            <person name="Husby M.E."/>
            <person name="Kamat A."/>
            <person name="Kanga B."/>
            <person name="Kashin S."/>
            <person name="Khazanovich D."/>
            <person name="Kisner P."/>
            <person name="Lance K."/>
            <person name="Lara M."/>
            <person name="Lee W."/>
            <person name="Lennon N."/>
            <person name="Letendre F."/>
            <person name="LeVine R."/>
            <person name="Lipovsky A."/>
            <person name="Liu X."/>
            <person name="Liu J."/>
            <person name="Liu S."/>
            <person name="Lokyitsang T."/>
            <person name="Lokyitsang Y."/>
            <person name="Lubonja R."/>
            <person name="Lui A."/>
            <person name="MacDonald P."/>
            <person name="Magnisalis V."/>
            <person name="Maru K."/>
            <person name="Matthews C."/>
            <person name="McCusker W."/>
            <person name="McDonough S."/>
            <person name="Mehta T."/>
            <person name="Meldrim J."/>
            <person name="Meneus L."/>
            <person name="Mihai O."/>
            <person name="Mihalev A."/>
            <person name="Mihova T."/>
            <person name="Mittelman R."/>
            <person name="Mlenga V."/>
            <person name="Montmayeur A."/>
            <person name="Mulrain L."/>
            <person name="Navidi A."/>
            <person name="Naylor J."/>
            <person name="Negash T."/>
            <person name="Nguyen T."/>
            <person name="Nguyen N."/>
            <person name="Nicol R."/>
            <person name="Norbu C."/>
            <person name="Norbu N."/>
            <person name="Novod N."/>
            <person name="O'Neill B."/>
            <person name="Osman S."/>
            <person name="Markiewicz E."/>
            <person name="Oyono O.L."/>
            <person name="Patti C."/>
            <person name="Phunkhang P."/>
            <person name="Pierre F."/>
            <person name="Priest M."/>
            <person name="Raghuraman S."/>
            <person name="Rege F."/>
            <person name="Reyes R."/>
            <person name="Rise C."/>
            <person name="Rogov P."/>
            <person name="Ross K."/>
            <person name="Ryan E."/>
            <person name="Settipalli S."/>
            <person name="Shea T."/>
            <person name="Sherpa N."/>
            <person name="Shi L."/>
            <person name="Shih D."/>
            <person name="Sparrow T."/>
            <person name="Spaulding J."/>
            <person name="Stalker J."/>
            <person name="Stange-Thomann N."/>
            <person name="Stavropoulos S."/>
            <person name="Stone C."/>
            <person name="Strader C."/>
            <person name="Tesfaye S."/>
            <person name="Thomson T."/>
            <person name="Thoulutsang Y."/>
            <person name="Thoulutsang D."/>
            <person name="Topham K."/>
            <person name="Topping I."/>
            <person name="Tsamla T."/>
            <person name="Vassiliev H."/>
            <person name="Vo A."/>
            <person name="Wangchuk T."/>
            <person name="Wangdi T."/>
            <person name="Weiand M."/>
            <person name="Wilkinson J."/>
            <person name="Wilson A."/>
            <person name="Yadav S."/>
            <person name="Young G."/>
            <person name="Yu Q."/>
            <person name="Zembek L."/>
            <person name="Zhong D."/>
            <person name="Zimmer A."/>
            <person name="Zwirko Z."/>
            <person name="Jaffe D.B."/>
            <person name="Alvarez P."/>
            <person name="Brockman W."/>
            <person name="Butler J."/>
            <person name="Chin C."/>
            <person name="Gnerre S."/>
            <person name="Grabherr M."/>
            <person name="Kleber M."/>
            <person name="Mauceli E."/>
            <person name="MacCallum I."/>
        </authorList>
    </citation>
    <scope>NUCLEOTIDE SEQUENCE [LARGE SCALE GENOMIC DNA]</scope>
    <source>
        <strain evidence="10">MSH-3 / Tucson 14011-0111.49</strain>
    </source>
</reference>
<name>B4G5D6_DROPE</name>
<dbReference type="STRING" id="7234.B4G5D6"/>
<dbReference type="GO" id="GO:0007035">
    <property type="term" value="P:vacuolar acidification"/>
    <property type="evidence" value="ECO:0007669"/>
    <property type="project" value="TreeGrafter"/>
</dbReference>
<keyword evidence="7 8" id="KW-0472">Membrane</keyword>
<evidence type="ECO:0000313" key="10">
    <source>
        <dbReference type="Proteomes" id="UP000008744"/>
    </source>
</evidence>
<accession>B4G5D6</accession>
<protein>
    <recommendedName>
        <fullName evidence="8">V-type proton ATPase subunit a</fullName>
    </recommendedName>
</protein>
<feature type="transmembrane region" description="Helical" evidence="8">
    <location>
        <begin position="121"/>
        <end position="141"/>
    </location>
</feature>
<evidence type="ECO:0000256" key="3">
    <source>
        <dbReference type="ARBA" id="ARBA00022448"/>
    </source>
</evidence>
<evidence type="ECO:0000256" key="6">
    <source>
        <dbReference type="ARBA" id="ARBA00023065"/>
    </source>
</evidence>